<gene>
    <name evidence="3" type="ORF">BXZ70DRAFT_926571</name>
</gene>
<dbReference type="PANTHER" id="PTHR46093:SF18">
    <property type="entry name" value="FIBRONECTIN TYPE-III DOMAIN-CONTAINING PROTEIN"/>
    <property type="match status" value="1"/>
</dbReference>
<dbReference type="EMBL" id="JAEVFJ010000007">
    <property type="protein sequence ID" value="KAH8103603.1"/>
    <property type="molecule type" value="Genomic_DNA"/>
</dbReference>
<comment type="caution">
    <text evidence="3">The sequence shown here is derived from an EMBL/GenBank/DDBJ whole genome shotgun (WGS) entry which is preliminary data.</text>
</comment>
<dbReference type="SUPFAM" id="SSF50965">
    <property type="entry name" value="Galactose oxidase, central domain"/>
    <property type="match status" value="1"/>
</dbReference>
<dbReference type="OrthoDB" id="432528at2759"/>
<keyword evidence="1" id="KW-0880">Kelch repeat</keyword>
<dbReference type="InterPro" id="IPR011043">
    <property type="entry name" value="Gal_Oxase/kelch_b-propeller"/>
</dbReference>
<dbReference type="AlphaFoldDB" id="A0A8K0UVK5"/>
<evidence type="ECO:0000313" key="4">
    <source>
        <dbReference type="Proteomes" id="UP000813824"/>
    </source>
</evidence>
<dbReference type="Gene3D" id="2.120.10.80">
    <property type="entry name" value="Kelch-type beta propeller"/>
    <property type="match status" value="2"/>
</dbReference>
<keyword evidence="4" id="KW-1185">Reference proteome</keyword>
<dbReference type="InterPro" id="IPR011990">
    <property type="entry name" value="TPR-like_helical_dom_sf"/>
</dbReference>
<dbReference type="InterPro" id="IPR015915">
    <property type="entry name" value="Kelch-typ_b-propeller"/>
</dbReference>
<evidence type="ECO:0000313" key="3">
    <source>
        <dbReference type="EMBL" id="KAH8103603.1"/>
    </source>
</evidence>
<reference evidence="3" key="1">
    <citation type="journal article" date="2021" name="New Phytol.">
        <title>Evolutionary innovations through gain and loss of genes in the ectomycorrhizal Boletales.</title>
        <authorList>
            <person name="Wu G."/>
            <person name="Miyauchi S."/>
            <person name="Morin E."/>
            <person name="Kuo A."/>
            <person name="Drula E."/>
            <person name="Varga T."/>
            <person name="Kohler A."/>
            <person name="Feng B."/>
            <person name="Cao Y."/>
            <person name="Lipzen A."/>
            <person name="Daum C."/>
            <person name="Hundley H."/>
            <person name="Pangilinan J."/>
            <person name="Johnson J."/>
            <person name="Barry K."/>
            <person name="LaButti K."/>
            <person name="Ng V."/>
            <person name="Ahrendt S."/>
            <person name="Min B."/>
            <person name="Choi I.G."/>
            <person name="Park H."/>
            <person name="Plett J.M."/>
            <person name="Magnuson J."/>
            <person name="Spatafora J.W."/>
            <person name="Nagy L.G."/>
            <person name="Henrissat B."/>
            <person name="Grigoriev I.V."/>
            <person name="Yang Z.L."/>
            <person name="Xu J."/>
            <person name="Martin F.M."/>
        </authorList>
    </citation>
    <scope>NUCLEOTIDE SEQUENCE</scope>
    <source>
        <strain evidence="3">KKN 215</strain>
    </source>
</reference>
<keyword evidence="2" id="KW-0677">Repeat</keyword>
<protein>
    <submittedName>
        <fullName evidence="3">Uncharacterized protein</fullName>
    </submittedName>
</protein>
<organism evidence="3 4">
    <name type="scientific">Cristinia sonorae</name>
    <dbReference type="NCBI Taxonomy" id="1940300"/>
    <lineage>
        <taxon>Eukaryota</taxon>
        <taxon>Fungi</taxon>
        <taxon>Dikarya</taxon>
        <taxon>Basidiomycota</taxon>
        <taxon>Agaricomycotina</taxon>
        <taxon>Agaricomycetes</taxon>
        <taxon>Agaricomycetidae</taxon>
        <taxon>Agaricales</taxon>
        <taxon>Pleurotineae</taxon>
        <taxon>Stephanosporaceae</taxon>
        <taxon>Cristinia</taxon>
    </lineage>
</organism>
<evidence type="ECO:0000256" key="2">
    <source>
        <dbReference type="ARBA" id="ARBA00022737"/>
    </source>
</evidence>
<accession>A0A8K0UVK5</accession>
<dbReference type="PANTHER" id="PTHR46093">
    <property type="entry name" value="ACYL-COA-BINDING DOMAIN-CONTAINING PROTEIN 5"/>
    <property type="match status" value="1"/>
</dbReference>
<sequence>MASIPITKEARDQFKNEMWLMAARTELSRQFEMDSQVQSWRGIELQDAGASIPSSQELRDIRTIKAEGNALYAKQRYTDAIEKYKAAMRVFLGEDFVLPTQDYLNEKYLLFGDVSRDQRDIIEVAACAGNIAQSYAKMYEANKRVEDLIALIDWTEEIRILYDCLKYSVFPDAPAWRQFHLKAVEFFTVPIKRFSGLANIYRTLGNTSLGSTFSHLACNYFAVSDGATNRSKILALRSIASTDYGHFINTRHPEPSIYAQLEVTHPELQICGAWEKLEVAPGRKPHGRSCLSSWIWDGKLYVGGGMNDVYMEERDMWCMTLSTRKWKRLPDLPPIRPSAGLYTSRPMRNWQGKTYLFTGDTKVWVFNCATEKWGSVNTKFRGTWPYPNNDLVGYSSAVLEGKLYIFGGDDLETRLGVDIFMELDLETLRWRHINGSAGVKPHRSTPGLRVFTQLWAVPEQRKLYLCYGDANRSQAERAGHPSGFHTDHTYTDLWSYSLETQSWKRERFRGNFPSPRAEHCVVYNPVLKRAIMFGGYNAEMNSGIRFTFSFFSDTFIQNPETGIWQHVLTKGFPTYRAQCAFVADPDTGITYLHGGWTNSDYFPSKAVLNRTFDDLWQLKLDMDGGFMTEDDYHIDPRTVPHGPWFQCFGCRRFEQSPKKCMGTCGGIVFFCSKSCQESGWAEHKQKHGCGKR</sequence>
<dbReference type="Proteomes" id="UP000813824">
    <property type="component" value="Unassembled WGS sequence"/>
</dbReference>
<name>A0A8K0UVK5_9AGAR</name>
<proteinExistence type="predicted"/>
<evidence type="ECO:0000256" key="1">
    <source>
        <dbReference type="ARBA" id="ARBA00022441"/>
    </source>
</evidence>
<dbReference type="Gene3D" id="1.25.40.10">
    <property type="entry name" value="Tetratricopeptide repeat domain"/>
    <property type="match status" value="1"/>
</dbReference>